<dbReference type="PIRSF" id="PIRSF029347">
    <property type="entry name" value="RecF"/>
    <property type="match status" value="1"/>
</dbReference>
<feature type="domain" description="ATPase AAA-type core" evidence="2">
    <location>
        <begin position="233"/>
        <end position="297"/>
    </location>
</feature>
<reference evidence="3" key="2">
    <citation type="submission" date="2021-09" db="EMBL/GenBank/DDBJ databases">
        <authorList>
            <person name="Gilroy R."/>
        </authorList>
    </citation>
    <scope>NUCLEOTIDE SEQUENCE</scope>
    <source>
        <strain evidence="3">CHK55-1828</strain>
    </source>
</reference>
<dbReference type="GO" id="GO:0005524">
    <property type="term" value="F:ATP binding"/>
    <property type="evidence" value="ECO:0007669"/>
    <property type="project" value="InterPro"/>
</dbReference>
<name>A0A921HVJ7_9BACT</name>
<dbReference type="GO" id="GO:0000731">
    <property type="term" value="P:DNA synthesis involved in DNA repair"/>
    <property type="evidence" value="ECO:0007669"/>
    <property type="project" value="TreeGrafter"/>
</dbReference>
<dbReference type="GO" id="GO:0006302">
    <property type="term" value="P:double-strand break repair"/>
    <property type="evidence" value="ECO:0007669"/>
    <property type="project" value="TreeGrafter"/>
</dbReference>
<evidence type="ECO:0000313" key="4">
    <source>
        <dbReference type="Proteomes" id="UP000717835"/>
    </source>
</evidence>
<dbReference type="PANTHER" id="PTHR32182">
    <property type="entry name" value="DNA REPLICATION AND REPAIR PROTEIN RECF"/>
    <property type="match status" value="1"/>
</dbReference>
<dbReference type="Gene3D" id="3.40.50.300">
    <property type="entry name" value="P-loop containing nucleotide triphosphate hydrolases"/>
    <property type="match status" value="1"/>
</dbReference>
<sequence length="355" mass="39974">MDKIEIKGYKSFKELKLDLLPINILIGANGSGKSNFLSFFEFLNRLYEQKLTEYVALNGGMDKYFFQGSKTTDAIEATICFKNNSYSFELKEGDNRFVFSKEKLGYHSSYSDIASFGNEACIKSYSGLSRGGYIQKYLSEIKKYHFHDTGKSSPFTKESHIVNDAYYLYEKGENLAAFLYAVRENSPITYKRIVRVVQSIAPYFSDFYFNVSAADTVRLQWTDKFSSTVYGPTDLSDGTVRFIALTTLFLQPVPPKVIIIDEPELGLHPLAIQKLAGLIKSVASRGTQVIIATQSADLITNFNAEDVITVNQTEGASVMKRHSSEELNAWLNDYTLGDLWKQNILKGAKINSQTC</sequence>
<dbReference type="Pfam" id="PF13175">
    <property type="entry name" value="AAA_15"/>
    <property type="match status" value="1"/>
</dbReference>
<feature type="domain" description="Endonuclease GajA/Old nuclease/RecF-like AAA" evidence="1">
    <location>
        <begin position="2"/>
        <end position="81"/>
    </location>
</feature>
<gene>
    <name evidence="3" type="ORF">K8W02_02660</name>
</gene>
<dbReference type="AlphaFoldDB" id="A0A921HVJ7"/>
<dbReference type="RefSeq" id="WP_276826266.1">
    <property type="nucleotide sequence ID" value="NZ_DYVX01000020.1"/>
</dbReference>
<dbReference type="GO" id="GO:0016887">
    <property type="term" value="F:ATP hydrolysis activity"/>
    <property type="evidence" value="ECO:0007669"/>
    <property type="project" value="InterPro"/>
</dbReference>
<evidence type="ECO:0000313" key="3">
    <source>
        <dbReference type="EMBL" id="HJF91273.1"/>
    </source>
</evidence>
<dbReference type="EMBL" id="DYVX01000020">
    <property type="protein sequence ID" value="HJF91273.1"/>
    <property type="molecule type" value="Genomic_DNA"/>
</dbReference>
<dbReference type="SUPFAM" id="SSF52540">
    <property type="entry name" value="P-loop containing nucleoside triphosphate hydrolases"/>
    <property type="match status" value="1"/>
</dbReference>
<dbReference type="Proteomes" id="UP000717835">
    <property type="component" value="Unassembled WGS sequence"/>
</dbReference>
<comment type="caution">
    <text evidence="3">The sequence shown here is derived from an EMBL/GenBank/DDBJ whole genome shotgun (WGS) entry which is preliminary data.</text>
</comment>
<organism evidence="3 4">
    <name type="scientific">Mediterranea massiliensis</name>
    <dbReference type="NCBI Taxonomy" id="1841865"/>
    <lineage>
        <taxon>Bacteria</taxon>
        <taxon>Pseudomonadati</taxon>
        <taxon>Bacteroidota</taxon>
        <taxon>Bacteroidia</taxon>
        <taxon>Bacteroidales</taxon>
        <taxon>Bacteroidaceae</taxon>
        <taxon>Mediterranea</taxon>
    </lineage>
</organism>
<dbReference type="Pfam" id="PF13304">
    <property type="entry name" value="AAA_21"/>
    <property type="match status" value="1"/>
</dbReference>
<protein>
    <submittedName>
        <fullName evidence="3">AAA family ATPase</fullName>
    </submittedName>
</protein>
<dbReference type="InterPro" id="IPR014555">
    <property type="entry name" value="RecF-like"/>
</dbReference>
<accession>A0A921HVJ7</accession>
<dbReference type="CDD" id="cd00267">
    <property type="entry name" value="ABC_ATPase"/>
    <property type="match status" value="1"/>
</dbReference>
<dbReference type="InterPro" id="IPR041685">
    <property type="entry name" value="AAA_GajA/Old/RecF-like"/>
</dbReference>
<dbReference type="InterPro" id="IPR003959">
    <property type="entry name" value="ATPase_AAA_core"/>
</dbReference>
<evidence type="ECO:0000259" key="1">
    <source>
        <dbReference type="Pfam" id="PF13175"/>
    </source>
</evidence>
<reference evidence="3" key="1">
    <citation type="journal article" date="2021" name="PeerJ">
        <title>Extensive microbial diversity within the chicken gut microbiome revealed by metagenomics and culture.</title>
        <authorList>
            <person name="Gilroy R."/>
            <person name="Ravi A."/>
            <person name="Getino M."/>
            <person name="Pursley I."/>
            <person name="Horton D.L."/>
            <person name="Alikhan N.F."/>
            <person name="Baker D."/>
            <person name="Gharbi K."/>
            <person name="Hall N."/>
            <person name="Watson M."/>
            <person name="Adriaenssens E.M."/>
            <person name="Foster-Nyarko E."/>
            <person name="Jarju S."/>
            <person name="Secka A."/>
            <person name="Antonio M."/>
            <person name="Oren A."/>
            <person name="Chaudhuri R.R."/>
            <person name="La Ragione R."/>
            <person name="Hildebrand F."/>
            <person name="Pallen M.J."/>
        </authorList>
    </citation>
    <scope>NUCLEOTIDE SEQUENCE</scope>
    <source>
        <strain evidence="3">CHK55-1828</strain>
    </source>
</reference>
<proteinExistence type="predicted"/>
<evidence type="ECO:0000259" key="2">
    <source>
        <dbReference type="Pfam" id="PF13304"/>
    </source>
</evidence>
<dbReference type="InterPro" id="IPR027417">
    <property type="entry name" value="P-loop_NTPase"/>
</dbReference>
<dbReference type="PANTHER" id="PTHR32182:SF22">
    <property type="entry name" value="ATP-DEPENDENT ENDONUCLEASE, OLD FAMILY-RELATED"/>
    <property type="match status" value="1"/>
</dbReference>